<protein>
    <recommendedName>
        <fullName evidence="8">Rhodopsin domain-containing protein</fullName>
    </recommendedName>
</protein>
<feature type="region of interest" description="Disordered" evidence="6">
    <location>
        <begin position="406"/>
        <end position="427"/>
    </location>
</feature>
<comment type="subcellular location">
    <subcellularLocation>
        <location evidence="1">Membrane</location>
        <topology evidence="1">Multi-pass membrane protein</topology>
    </subcellularLocation>
</comment>
<comment type="caution">
    <text evidence="9">The sequence shown here is derived from an EMBL/GenBank/DDBJ whole genome shotgun (WGS) entry which is preliminary data.</text>
</comment>
<dbReference type="EMBL" id="JAKNSF020000029">
    <property type="protein sequence ID" value="KAK7729305.1"/>
    <property type="molecule type" value="Genomic_DNA"/>
</dbReference>
<accession>A0ABR1P8R0</accession>
<dbReference type="InterPro" id="IPR049326">
    <property type="entry name" value="Rhodopsin_dom_fungi"/>
</dbReference>
<reference evidence="9 10" key="1">
    <citation type="submission" date="2024-02" db="EMBL/GenBank/DDBJ databases">
        <title>De novo assembly and annotation of 12 fungi associated with fruit tree decline syndrome in Ontario, Canada.</title>
        <authorList>
            <person name="Sulman M."/>
            <person name="Ellouze W."/>
            <person name="Ilyukhin E."/>
        </authorList>
    </citation>
    <scope>NUCLEOTIDE SEQUENCE [LARGE SCALE GENOMIC DNA]</scope>
    <source>
        <strain evidence="9 10">M169</strain>
    </source>
</reference>
<keyword evidence="2 7" id="KW-0812">Transmembrane</keyword>
<evidence type="ECO:0000256" key="6">
    <source>
        <dbReference type="SAM" id="MobiDB-lite"/>
    </source>
</evidence>
<evidence type="ECO:0000256" key="5">
    <source>
        <dbReference type="ARBA" id="ARBA00038359"/>
    </source>
</evidence>
<evidence type="ECO:0000313" key="10">
    <source>
        <dbReference type="Proteomes" id="UP001430848"/>
    </source>
</evidence>
<keyword evidence="4 7" id="KW-0472">Membrane</keyword>
<gene>
    <name evidence="9" type="ORF">SLS63_006178</name>
</gene>
<comment type="similarity">
    <text evidence="5">Belongs to the SAT4 family.</text>
</comment>
<sequence length="427" mass="46282">MARPPPPPVYHASLIDRPDAPPDQHAVSAMNDDDQGPLMRGSVAAALFSATAFTAARVYCSVIVLRRIRREDVIILLSLIFLWAGCILTLLAVDSGMGKHIDTLTVQQRVDARFYYLVSVWPALLAITVPKVAVAGLIIRIFTPDVWTKTIMSAVVCLGVVNYIVISALSTFQCQPLAASWDPRVKAAKCVSAKIYLDLCYFTSSIYPALVFRKMGFSIIKKIGLSLVLGLGIGATAVACLKISYLHVLSNEDFTWTIPRLTIWTITEATVTIVAACIPVLHPLYDRARTGLRKLSPGRRPDQGIITGREAPDSPGFWSLKLRAIGLAESWWSSTAGRTSRRSGARGQAEEHTQRPASGTVTSGGDAVVVGHYEGAGRERDLERSREVTVSVDGVVEMSDIERGWNMVAGRGPGQDGSGHTTVTEPK</sequence>
<evidence type="ECO:0000256" key="7">
    <source>
        <dbReference type="SAM" id="Phobius"/>
    </source>
</evidence>
<evidence type="ECO:0000256" key="2">
    <source>
        <dbReference type="ARBA" id="ARBA00022692"/>
    </source>
</evidence>
<dbReference type="Proteomes" id="UP001430848">
    <property type="component" value="Unassembled WGS sequence"/>
</dbReference>
<feature type="transmembrane region" description="Helical" evidence="7">
    <location>
        <begin position="224"/>
        <end position="249"/>
    </location>
</feature>
<evidence type="ECO:0000256" key="3">
    <source>
        <dbReference type="ARBA" id="ARBA00022989"/>
    </source>
</evidence>
<feature type="transmembrane region" description="Helical" evidence="7">
    <location>
        <begin position="151"/>
        <end position="173"/>
    </location>
</feature>
<feature type="transmembrane region" description="Helical" evidence="7">
    <location>
        <begin position="113"/>
        <end position="139"/>
    </location>
</feature>
<feature type="transmembrane region" description="Helical" evidence="7">
    <location>
        <begin position="193"/>
        <end position="212"/>
    </location>
</feature>
<feature type="transmembrane region" description="Helical" evidence="7">
    <location>
        <begin position="73"/>
        <end position="93"/>
    </location>
</feature>
<feature type="transmembrane region" description="Helical" evidence="7">
    <location>
        <begin position="43"/>
        <end position="66"/>
    </location>
</feature>
<organism evidence="9 10">
    <name type="scientific">Diaporthe eres</name>
    <name type="common">Phomopsis oblonga</name>
    <dbReference type="NCBI Taxonomy" id="83184"/>
    <lineage>
        <taxon>Eukaryota</taxon>
        <taxon>Fungi</taxon>
        <taxon>Dikarya</taxon>
        <taxon>Ascomycota</taxon>
        <taxon>Pezizomycotina</taxon>
        <taxon>Sordariomycetes</taxon>
        <taxon>Sordariomycetidae</taxon>
        <taxon>Diaporthales</taxon>
        <taxon>Diaporthaceae</taxon>
        <taxon>Diaporthe</taxon>
        <taxon>Diaporthe eres species complex</taxon>
    </lineage>
</organism>
<feature type="transmembrane region" description="Helical" evidence="7">
    <location>
        <begin position="261"/>
        <end position="285"/>
    </location>
</feature>
<evidence type="ECO:0000256" key="4">
    <source>
        <dbReference type="ARBA" id="ARBA00023136"/>
    </source>
</evidence>
<dbReference type="InterPro" id="IPR052337">
    <property type="entry name" value="SAT4-like"/>
</dbReference>
<feature type="compositionally biased region" description="Polar residues" evidence="6">
    <location>
        <begin position="418"/>
        <end position="427"/>
    </location>
</feature>
<feature type="domain" description="Rhodopsin" evidence="8">
    <location>
        <begin position="56"/>
        <end position="286"/>
    </location>
</feature>
<dbReference type="Pfam" id="PF20684">
    <property type="entry name" value="Fung_rhodopsin"/>
    <property type="match status" value="1"/>
</dbReference>
<evidence type="ECO:0000313" key="9">
    <source>
        <dbReference type="EMBL" id="KAK7729305.1"/>
    </source>
</evidence>
<evidence type="ECO:0000256" key="1">
    <source>
        <dbReference type="ARBA" id="ARBA00004141"/>
    </source>
</evidence>
<evidence type="ECO:0000259" key="8">
    <source>
        <dbReference type="Pfam" id="PF20684"/>
    </source>
</evidence>
<feature type="region of interest" description="Disordered" evidence="6">
    <location>
        <begin position="336"/>
        <end position="367"/>
    </location>
</feature>
<proteinExistence type="inferred from homology"/>
<keyword evidence="3 7" id="KW-1133">Transmembrane helix</keyword>
<dbReference type="PANTHER" id="PTHR33048:SF155">
    <property type="entry name" value="INTEGRAL MEMBRANE PROTEIN"/>
    <property type="match status" value="1"/>
</dbReference>
<dbReference type="PANTHER" id="PTHR33048">
    <property type="entry name" value="PTH11-LIKE INTEGRAL MEMBRANE PROTEIN (AFU_ORTHOLOGUE AFUA_5G11245)"/>
    <property type="match status" value="1"/>
</dbReference>
<keyword evidence="10" id="KW-1185">Reference proteome</keyword>
<name>A0ABR1P8R0_DIAER</name>